<dbReference type="Pfam" id="PF00201">
    <property type="entry name" value="UDPGT"/>
    <property type="match status" value="1"/>
</dbReference>
<evidence type="ECO:0000256" key="4">
    <source>
        <dbReference type="SAM" id="Phobius"/>
    </source>
</evidence>
<keyword evidence="4" id="KW-0812">Transmembrane</keyword>
<evidence type="ECO:0000256" key="1">
    <source>
        <dbReference type="ARBA" id="ARBA00009995"/>
    </source>
</evidence>
<keyword evidence="3" id="KW-0808">Transferase</keyword>
<organism evidence="5 6">
    <name type="scientific">Zophobas morio</name>
    <dbReference type="NCBI Taxonomy" id="2755281"/>
    <lineage>
        <taxon>Eukaryota</taxon>
        <taxon>Metazoa</taxon>
        <taxon>Ecdysozoa</taxon>
        <taxon>Arthropoda</taxon>
        <taxon>Hexapoda</taxon>
        <taxon>Insecta</taxon>
        <taxon>Pterygota</taxon>
        <taxon>Neoptera</taxon>
        <taxon>Endopterygota</taxon>
        <taxon>Coleoptera</taxon>
        <taxon>Polyphaga</taxon>
        <taxon>Cucujiformia</taxon>
        <taxon>Tenebrionidae</taxon>
        <taxon>Zophobas</taxon>
    </lineage>
</organism>
<dbReference type="GO" id="GO:0008194">
    <property type="term" value="F:UDP-glycosyltransferase activity"/>
    <property type="evidence" value="ECO:0007669"/>
    <property type="project" value="InterPro"/>
</dbReference>
<dbReference type="AlphaFoldDB" id="A0AA38J0Q8"/>
<dbReference type="InterPro" id="IPR050271">
    <property type="entry name" value="UDP-glycosyltransferase"/>
</dbReference>
<evidence type="ECO:0000313" key="6">
    <source>
        <dbReference type="Proteomes" id="UP001168821"/>
    </source>
</evidence>
<protein>
    <submittedName>
        <fullName evidence="5">Uncharacterized protein</fullName>
    </submittedName>
</protein>
<proteinExistence type="inferred from homology"/>
<keyword evidence="4" id="KW-1133">Transmembrane helix</keyword>
<gene>
    <name evidence="5" type="ORF">Zmor_008156</name>
</gene>
<name>A0AA38J0Q8_9CUCU</name>
<comment type="similarity">
    <text evidence="1">Belongs to the UDP-glycosyltransferase family.</text>
</comment>
<keyword evidence="2" id="KW-0328">Glycosyltransferase</keyword>
<keyword evidence="6" id="KW-1185">Reference proteome</keyword>
<evidence type="ECO:0000313" key="5">
    <source>
        <dbReference type="EMBL" id="KAJ3663941.1"/>
    </source>
</evidence>
<evidence type="ECO:0000256" key="3">
    <source>
        <dbReference type="ARBA" id="ARBA00022679"/>
    </source>
</evidence>
<dbReference type="Proteomes" id="UP001168821">
    <property type="component" value="Unassembled WGS sequence"/>
</dbReference>
<dbReference type="Gene3D" id="3.40.50.2000">
    <property type="entry name" value="Glycogen Phosphorylase B"/>
    <property type="match status" value="1"/>
</dbReference>
<dbReference type="PANTHER" id="PTHR48043">
    <property type="entry name" value="EG:EG0003.4 PROTEIN-RELATED"/>
    <property type="match status" value="1"/>
</dbReference>
<feature type="transmembrane region" description="Helical" evidence="4">
    <location>
        <begin position="115"/>
        <end position="132"/>
    </location>
</feature>
<dbReference type="InterPro" id="IPR002213">
    <property type="entry name" value="UDP_glucos_trans"/>
</dbReference>
<reference evidence="5" key="1">
    <citation type="journal article" date="2023" name="G3 (Bethesda)">
        <title>Whole genome assemblies of Zophobas morio and Tenebrio molitor.</title>
        <authorList>
            <person name="Kaur S."/>
            <person name="Stinson S.A."/>
            <person name="diCenzo G.C."/>
        </authorList>
    </citation>
    <scope>NUCLEOTIDE SEQUENCE</scope>
    <source>
        <strain evidence="5">QUZm001</strain>
    </source>
</reference>
<dbReference type="PANTHER" id="PTHR48043:SF159">
    <property type="entry name" value="EG:EG0003.4 PROTEIN-RELATED"/>
    <property type="match status" value="1"/>
</dbReference>
<comment type="caution">
    <text evidence="5">The sequence shown here is derived from an EMBL/GenBank/DDBJ whole genome shotgun (WGS) entry which is preliminary data.</text>
</comment>
<keyword evidence="4" id="KW-0472">Membrane</keyword>
<dbReference type="EMBL" id="JALNTZ010000002">
    <property type="protein sequence ID" value="KAJ3663941.1"/>
    <property type="molecule type" value="Genomic_DNA"/>
</dbReference>
<accession>A0AA38J0Q8</accession>
<sequence>MLLLRWESNHTFTACRAGAITTRLRICIPFFTDQNVHAAKIVREKLGLSLDYKEITTENFLRQIREVLGNSIYKENMEKLSRLYKDRNGTPLERAISGRNMLCVITDLRFWIPEFEIFPIIVALFLLHVSLYL</sequence>
<evidence type="ECO:0000256" key="2">
    <source>
        <dbReference type="ARBA" id="ARBA00022676"/>
    </source>
</evidence>
<dbReference type="SUPFAM" id="SSF53756">
    <property type="entry name" value="UDP-Glycosyltransferase/glycogen phosphorylase"/>
    <property type="match status" value="1"/>
</dbReference>